<protein>
    <submittedName>
        <fullName evidence="2">Uncharacterized protein</fullName>
    </submittedName>
</protein>
<evidence type="ECO:0000313" key="2">
    <source>
        <dbReference type="EMBL" id="PPJ37441.1"/>
    </source>
</evidence>
<comment type="caution">
    <text evidence="2">The sequence shown here is derived from an EMBL/GenBank/DDBJ whole genome shotgun (WGS) entry which is preliminary data.</text>
</comment>
<organism evidence="2 3">
    <name type="scientific">Nocardia nova</name>
    <dbReference type="NCBI Taxonomy" id="37330"/>
    <lineage>
        <taxon>Bacteria</taxon>
        <taxon>Bacillati</taxon>
        <taxon>Actinomycetota</taxon>
        <taxon>Actinomycetes</taxon>
        <taxon>Mycobacteriales</taxon>
        <taxon>Nocardiaceae</taxon>
        <taxon>Nocardia</taxon>
    </lineage>
</organism>
<sequence length="66" mass="7339">MNRPQLKHAANNTLAHRAHTGSSVSVRNWGPVNSWHDTHLAHPVRQCAHNSASSAVRVNRKEGVRQ</sequence>
<dbReference type="EMBL" id="PSZC01000009">
    <property type="protein sequence ID" value="PPJ37441.1"/>
    <property type="molecule type" value="Genomic_DNA"/>
</dbReference>
<accession>A0A2S6AQ88</accession>
<dbReference type="AlphaFoldDB" id="A0A2S6AQ88"/>
<feature type="region of interest" description="Disordered" evidence="1">
    <location>
        <begin position="1"/>
        <end position="27"/>
    </location>
</feature>
<dbReference type="Proteomes" id="UP000239874">
    <property type="component" value="Unassembled WGS sequence"/>
</dbReference>
<reference evidence="2 3" key="1">
    <citation type="submission" date="2018-02" db="EMBL/GenBank/DDBJ databases">
        <title>8 Nocardia nova and 1 Nocardia cyriacigeorgica strain used for evolution to TMP-SMX.</title>
        <authorList>
            <person name="Mehta H."/>
            <person name="Weng J."/>
            <person name="Shamoo Y."/>
        </authorList>
    </citation>
    <scope>NUCLEOTIDE SEQUENCE [LARGE SCALE GENOMIC DNA]</scope>
    <source>
        <strain evidence="2 3">MDA3139</strain>
    </source>
</reference>
<gene>
    <name evidence="2" type="ORF">C5E45_15090</name>
</gene>
<evidence type="ECO:0000313" key="3">
    <source>
        <dbReference type="Proteomes" id="UP000239874"/>
    </source>
</evidence>
<evidence type="ECO:0000256" key="1">
    <source>
        <dbReference type="SAM" id="MobiDB-lite"/>
    </source>
</evidence>
<name>A0A2S6AQ88_9NOCA</name>
<feature type="compositionally biased region" description="Polar residues" evidence="1">
    <location>
        <begin position="10"/>
        <end position="26"/>
    </location>
</feature>
<proteinExistence type="predicted"/>